<keyword evidence="3" id="KW-1185">Reference proteome</keyword>
<dbReference type="SMART" id="SM01351">
    <property type="entry name" value="Aspzincin_M35"/>
    <property type="match status" value="1"/>
</dbReference>
<dbReference type="InterPro" id="IPR029463">
    <property type="entry name" value="Lys_MEP"/>
</dbReference>
<dbReference type="Pfam" id="PF14521">
    <property type="entry name" value="Aspzincin_M35"/>
    <property type="match status" value="1"/>
</dbReference>
<dbReference type="Proteomes" id="UP000244932">
    <property type="component" value="Unassembled WGS sequence"/>
</dbReference>
<dbReference type="SUPFAM" id="SSF55486">
    <property type="entry name" value="Metalloproteases ('zincins'), catalytic domain"/>
    <property type="match status" value="1"/>
</dbReference>
<dbReference type="AlphaFoldDB" id="A0A2R8A8M4"/>
<dbReference type="InterPro" id="IPR024079">
    <property type="entry name" value="MetalloPept_cat_dom_sf"/>
</dbReference>
<dbReference type="RefSeq" id="WP_108781080.1">
    <property type="nucleotide sequence ID" value="NZ_OMKW01000001.1"/>
</dbReference>
<feature type="domain" description="Lysine-specific metallo-endopeptidase" evidence="1">
    <location>
        <begin position="50"/>
        <end position="192"/>
    </location>
</feature>
<dbReference type="EMBL" id="OMKW01000001">
    <property type="protein sequence ID" value="SPF28368.1"/>
    <property type="molecule type" value="Genomic_DNA"/>
</dbReference>
<evidence type="ECO:0000313" key="3">
    <source>
        <dbReference type="Proteomes" id="UP000244932"/>
    </source>
</evidence>
<accession>A0A2R8A8M4</accession>
<protein>
    <recommendedName>
        <fullName evidence="1">Lysine-specific metallo-endopeptidase domain-containing protein</fullName>
    </recommendedName>
</protein>
<gene>
    <name evidence="2" type="ORF">POI8812_00666</name>
</gene>
<reference evidence="2 3" key="1">
    <citation type="submission" date="2018-03" db="EMBL/GenBank/DDBJ databases">
        <authorList>
            <person name="Keele B.F."/>
        </authorList>
    </citation>
    <scope>NUCLEOTIDE SEQUENCE [LARGE SCALE GENOMIC DNA]</scope>
    <source>
        <strain evidence="2 3">CeCT 8812</strain>
    </source>
</reference>
<organism evidence="2 3">
    <name type="scientific">Pontivivens insulae</name>
    <dbReference type="NCBI Taxonomy" id="1639689"/>
    <lineage>
        <taxon>Bacteria</taxon>
        <taxon>Pseudomonadati</taxon>
        <taxon>Pseudomonadota</taxon>
        <taxon>Alphaproteobacteria</taxon>
        <taxon>Rhodobacterales</taxon>
        <taxon>Paracoccaceae</taxon>
        <taxon>Pontivivens</taxon>
    </lineage>
</organism>
<evidence type="ECO:0000259" key="1">
    <source>
        <dbReference type="SMART" id="SM01351"/>
    </source>
</evidence>
<dbReference type="GO" id="GO:0004222">
    <property type="term" value="F:metalloendopeptidase activity"/>
    <property type="evidence" value="ECO:0007669"/>
    <property type="project" value="InterPro"/>
</dbReference>
<proteinExistence type="predicted"/>
<name>A0A2R8A8M4_9RHOB</name>
<evidence type="ECO:0000313" key="2">
    <source>
        <dbReference type="EMBL" id="SPF28368.1"/>
    </source>
</evidence>
<dbReference type="Gene3D" id="3.40.390.10">
    <property type="entry name" value="Collagenase (Catalytic Domain)"/>
    <property type="match status" value="1"/>
</dbReference>
<sequence>MPDFDISWVSGHESDYPNFRAEILQIHASAKKNLRGAAQFLERDAVNVSQYGYTAVDKDFVHYEKYFGAFDEDRARFVANVFSKMAEILHIKKLKIVVETAALDPHKSNDTIAYTYLNAQDASMWVSKLFVEQPTTGDNSKLDTLVHELAHNVTTSVVDQNKTYGMDKVIALAKSDPEAAINCAESYGFYFVEGLKNGIVGPPVAEGWSSGWVYRAGPGAQLQADRFETGFKTGLGYFGQPTPPDAFGPNKFFSIHSALTSASAGVSTARAPSSGWIKENQRSRWVDVPDDDGEHLFVSFIQISDTFDFDHDAINGRWSCDDNGRAVLYNDEVGEKPLSQSNTSWNKWTEFSATQAAGLRYGHNEIRFYVKNDGGGAGGLRVEIEPPFE</sequence>